<dbReference type="InterPro" id="IPR016181">
    <property type="entry name" value="Acyl_CoA_acyltransferase"/>
</dbReference>
<proteinExistence type="predicted"/>
<protein>
    <submittedName>
        <fullName evidence="2">GNAT family N-acetyltransferase</fullName>
    </submittedName>
</protein>
<dbReference type="CDD" id="cd04301">
    <property type="entry name" value="NAT_SF"/>
    <property type="match status" value="1"/>
</dbReference>
<organism evidence="2 3">
    <name type="scientific">Alicyclobacillus fastidiosus</name>
    <dbReference type="NCBI Taxonomy" id="392011"/>
    <lineage>
        <taxon>Bacteria</taxon>
        <taxon>Bacillati</taxon>
        <taxon>Bacillota</taxon>
        <taxon>Bacilli</taxon>
        <taxon>Bacillales</taxon>
        <taxon>Alicyclobacillaceae</taxon>
        <taxon>Alicyclobacillus</taxon>
    </lineage>
</organism>
<dbReference type="Pfam" id="PF00583">
    <property type="entry name" value="Acetyltransf_1"/>
    <property type="match status" value="1"/>
</dbReference>
<keyword evidence="3" id="KW-1185">Reference proteome</keyword>
<dbReference type="Gene3D" id="3.40.630.30">
    <property type="match status" value="1"/>
</dbReference>
<reference evidence="2 3" key="1">
    <citation type="journal article" date="2024" name="Int. J. Mol. Sci.">
        <title>Exploration of Alicyclobacillus spp. Genome in Search of Antibiotic Resistance.</title>
        <authorList>
            <person name="Bucka-Kolendo J."/>
            <person name="Kiousi D.E."/>
            <person name="Dekowska A."/>
            <person name="Mikolajczuk-Szczyrba A."/>
            <person name="Karadedos D.M."/>
            <person name="Michael P."/>
            <person name="Galanis A."/>
            <person name="Sokolowska B."/>
        </authorList>
    </citation>
    <scope>NUCLEOTIDE SEQUENCE [LARGE SCALE GENOMIC DNA]</scope>
    <source>
        <strain evidence="2 3">KKP 3000</strain>
    </source>
</reference>
<name>A0ABV5A9Y3_9BACL</name>
<dbReference type="PROSITE" id="PS51186">
    <property type="entry name" value="GNAT"/>
    <property type="match status" value="1"/>
</dbReference>
<comment type="caution">
    <text evidence="2">The sequence shown here is derived from an EMBL/GenBank/DDBJ whole genome shotgun (WGS) entry which is preliminary data.</text>
</comment>
<dbReference type="InterPro" id="IPR000182">
    <property type="entry name" value="GNAT_dom"/>
</dbReference>
<evidence type="ECO:0000313" key="2">
    <source>
        <dbReference type="EMBL" id="MFB5189012.1"/>
    </source>
</evidence>
<gene>
    <name evidence="2" type="ORF">KKP3000_001451</name>
</gene>
<feature type="domain" description="N-acetyltransferase" evidence="1">
    <location>
        <begin position="1"/>
        <end position="157"/>
    </location>
</feature>
<sequence>MEFRTAGNWNEPLWDALEVVYQQAFSHGTKSKTIVRRLLDSGDSFLHVGMEGSDVVAMALSAKLHDLNALLIDYLGVREDRRRHGIGAQFVDYIKEWAVQEGYDGLVIEVESEREQEPDDHPNAKRTRFWDKCGFHTTSYIHDYKVVPELYRAMYLNFTPKSELPEHGEELFSHIARYHKKAWGGK</sequence>
<dbReference type="SUPFAM" id="SSF55729">
    <property type="entry name" value="Acyl-CoA N-acyltransferases (Nat)"/>
    <property type="match status" value="1"/>
</dbReference>
<evidence type="ECO:0000259" key="1">
    <source>
        <dbReference type="PROSITE" id="PS51186"/>
    </source>
</evidence>
<evidence type="ECO:0000313" key="3">
    <source>
        <dbReference type="Proteomes" id="UP001579974"/>
    </source>
</evidence>
<dbReference type="Proteomes" id="UP001579974">
    <property type="component" value="Unassembled WGS sequence"/>
</dbReference>
<dbReference type="EMBL" id="JBDXSU010000001">
    <property type="protein sequence ID" value="MFB5189012.1"/>
    <property type="molecule type" value="Genomic_DNA"/>
</dbReference>
<accession>A0ABV5A9Y3</accession>
<dbReference type="RefSeq" id="WP_275475833.1">
    <property type="nucleotide sequence ID" value="NZ_CP162940.1"/>
</dbReference>